<evidence type="ECO:0000259" key="13">
    <source>
        <dbReference type="PROSITE" id="PS50093"/>
    </source>
</evidence>
<comment type="subcellular location">
    <subcellularLocation>
        <location evidence="2">Secreted</location>
    </subcellularLocation>
</comment>
<keyword evidence="10" id="KW-0843">Virulence</keyword>
<organism evidence="14 15">
    <name type="scientific">Vibrio nigripulchritudo SOn1</name>
    <dbReference type="NCBI Taxonomy" id="1238450"/>
    <lineage>
        <taxon>Bacteria</taxon>
        <taxon>Pseudomonadati</taxon>
        <taxon>Pseudomonadota</taxon>
        <taxon>Gammaproteobacteria</taxon>
        <taxon>Vibrionales</taxon>
        <taxon>Vibrionaceae</taxon>
        <taxon>Vibrio</taxon>
    </lineage>
</organism>
<dbReference type="Pfam" id="PF20773">
    <property type="entry name" value="InhA-like_MAM"/>
    <property type="match status" value="1"/>
</dbReference>
<gene>
    <name evidence="14" type="primary">prtV</name>
    <name evidence="14" type="ORF">VIBNISOn1_30128</name>
</gene>
<dbReference type="InterPro" id="IPR013783">
    <property type="entry name" value="Ig-like_fold"/>
</dbReference>
<dbReference type="CDD" id="cd00146">
    <property type="entry name" value="PKD"/>
    <property type="match status" value="1"/>
</dbReference>
<dbReference type="InterPro" id="IPR008757">
    <property type="entry name" value="Peptidase_M6-like_domain"/>
</dbReference>
<keyword evidence="11" id="KW-0482">Metalloprotease</keyword>
<proteinExistence type="predicted"/>
<evidence type="ECO:0000256" key="10">
    <source>
        <dbReference type="ARBA" id="ARBA00023026"/>
    </source>
</evidence>
<evidence type="ECO:0000256" key="11">
    <source>
        <dbReference type="ARBA" id="ARBA00023049"/>
    </source>
</evidence>
<dbReference type="GO" id="GO:0006508">
    <property type="term" value="P:proteolysis"/>
    <property type="evidence" value="ECO:0007669"/>
    <property type="project" value="UniProtKB-KW"/>
</dbReference>
<dbReference type="SUPFAM" id="SSF55486">
    <property type="entry name" value="Metalloproteases ('zincins'), catalytic domain"/>
    <property type="match status" value="1"/>
</dbReference>
<evidence type="ECO:0000313" key="14">
    <source>
        <dbReference type="EMBL" id="CCO47434.1"/>
    </source>
</evidence>
<dbReference type="EMBL" id="CAOF01000120">
    <property type="protein sequence ID" value="CCO47434.1"/>
    <property type="molecule type" value="Genomic_DNA"/>
</dbReference>
<dbReference type="GO" id="GO:0005576">
    <property type="term" value="C:extracellular region"/>
    <property type="evidence" value="ECO:0007669"/>
    <property type="project" value="UniProtKB-SubCell"/>
</dbReference>
<dbReference type="InterPro" id="IPR048665">
    <property type="entry name" value="InhA-like_VEG"/>
</dbReference>
<feature type="domain" description="PKD" evidence="13">
    <location>
        <begin position="776"/>
        <end position="842"/>
    </location>
</feature>
<dbReference type="Proteomes" id="UP000018211">
    <property type="component" value="Unassembled WGS sequence"/>
</dbReference>
<evidence type="ECO:0000256" key="3">
    <source>
        <dbReference type="ARBA" id="ARBA00022525"/>
    </source>
</evidence>
<dbReference type="Pfam" id="PF20774">
    <property type="entry name" value="InhA-like_VEG"/>
    <property type="match status" value="1"/>
</dbReference>
<keyword evidence="6 12" id="KW-0732">Signal</keyword>
<evidence type="ECO:0000256" key="5">
    <source>
        <dbReference type="ARBA" id="ARBA00022723"/>
    </source>
</evidence>
<evidence type="ECO:0000256" key="1">
    <source>
        <dbReference type="ARBA" id="ARBA00001947"/>
    </source>
</evidence>
<dbReference type="Pfam" id="PF18911">
    <property type="entry name" value="PKD_4"/>
    <property type="match status" value="1"/>
</dbReference>
<dbReference type="Gene3D" id="2.60.40.10">
    <property type="entry name" value="Immunoglobulins"/>
    <property type="match status" value="2"/>
</dbReference>
<evidence type="ECO:0000256" key="8">
    <source>
        <dbReference type="ARBA" id="ARBA00022833"/>
    </source>
</evidence>
<dbReference type="NCBIfam" id="TIGR03296">
    <property type="entry name" value="M6dom_TIGR03296"/>
    <property type="match status" value="1"/>
</dbReference>
<dbReference type="GO" id="GO:0046872">
    <property type="term" value="F:metal ion binding"/>
    <property type="evidence" value="ECO:0007669"/>
    <property type="project" value="UniProtKB-KW"/>
</dbReference>
<sequence length="918" mass="100789">MANFKHTVLLASSLAIFSGISYAHAPADMGVVNEERIANMLIRSGKLSKDATQSEKEAAVHAYLKNKNNYGLNGNAQFGKKAIEKRNKILKSLAQKKGQKLDASALGSRSVIVKRTDRVIALMIDFPDLPWDDNGITAEHTDMLYDSYPTSHYADLLFAPSGYEGPNGENLTSMRQFYEQESGGSYSVAGDGFGWYRAANNAAYYGGNSADSGNDLNPRELVREALNQLAIDPSVNLADYDIEDRYDYDNDGNYREPDGLIDHLMIFHSSVGEEAGGGAIGEDAIWSHRWDLGSVHLLPGTTSSLPGRFNGQYAAFDYTIQPIDAAVGVAAHEYAHDLGLPDEYDTRGTGNGEPVAYWSIMSSGSWAGSLAGTQPTAFSSYAKEFLQESLGGNWINSTQLSLADLDQPRYLSLFETTDNLRPNMVRIDLSAKKVDNTSPFEGKFAFYSQKGDDLNNSMSRKIRVPEGNSVSLKFKAWYEIEKDYDFARVLVNGTQIPGNITTMQDPYNTGLVPAITGESGGWVDAVFDVSEWAGTDITLTFDYVTDGGLAMEGLYIDNIVFDADGVIENVDDAEGDESSFRFNGFERNAGYHFADHYYLLQWRSYDGVDQGLANIRRSGQLISYDPGLIVWYVDNSFTDNWVGLHPGEGWLGVVDADQTPFIWSNGDVAISRYQVRDAAFSLENNSPLVLVDDQGNLLQDTNLTPVSLFDDSKDYSSPTAPHSGRKLAEVGLSIEVIHQAQDNSYGVVQISYQKPNEAPSAAFTLEVNGMSVTATNSSSDPDGEIASYLWNFGNGQTSTDANPTWHYVEAGEYTVSLTVTDNDGATASYSEQVEIVADVNEAPVAQGDYFPLFGRFVLLYSTSYDPDGHIVKTRWKLGKNRVRFGSVIFTRLPANKKAVRLTVTDNEGAKDSTKIRLD</sequence>
<evidence type="ECO:0000256" key="4">
    <source>
        <dbReference type="ARBA" id="ARBA00022670"/>
    </source>
</evidence>
<dbReference type="InterPro" id="IPR035986">
    <property type="entry name" value="PKD_dom_sf"/>
</dbReference>
<dbReference type="InterPro" id="IPR022409">
    <property type="entry name" value="PKD/Chitinase_dom"/>
</dbReference>
<reference evidence="14 15" key="1">
    <citation type="journal article" date="2013" name="ISME J.">
        <title>Comparative genomics of pathogenic lineages of Vibrio nigripulchritudo identifies virulence-associated traits.</title>
        <authorList>
            <person name="Goudenege D."/>
            <person name="Labreuche Y."/>
            <person name="Krin E."/>
            <person name="Ansquer D."/>
            <person name="Mangenot S."/>
            <person name="Calteau A."/>
            <person name="Medigue C."/>
            <person name="Mazel D."/>
            <person name="Polz M.F."/>
            <person name="Le Roux F."/>
        </authorList>
    </citation>
    <scope>NUCLEOTIDE SEQUENCE [LARGE SCALE GENOMIC DNA]</scope>
    <source>
        <strain evidence="14 15">SOn1</strain>
    </source>
</reference>
<keyword evidence="9" id="KW-0106">Calcium</keyword>
<feature type="chain" id="PRO_5043438831" evidence="12">
    <location>
        <begin position="24"/>
        <end position="918"/>
    </location>
</feature>
<keyword evidence="8" id="KW-0862">Zinc</keyword>
<dbReference type="SMART" id="SM00089">
    <property type="entry name" value="PKD"/>
    <property type="match status" value="1"/>
</dbReference>
<evidence type="ECO:0000256" key="7">
    <source>
        <dbReference type="ARBA" id="ARBA00022801"/>
    </source>
</evidence>
<dbReference type="RefSeq" id="WP_022612245.1">
    <property type="nucleotide sequence ID" value="NZ_LK391965.1"/>
</dbReference>
<evidence type="ECO:0000256" key="6">
    <source>
        <dbReference type="ARBA" id="ARBA00022729"/>
    </source>
</evidence>
<dbReference type="PANTHER" id="PTHR13062">
    <property type="entry name" value="COLLAGENASE"/>
    <property type="match status" value="1"/>
</dbReference>
<feature type="signal peptide" evidence="12">
    <location>
        <begin position="1"/>
        <end position="23"/>
    </location>
</feature>
<keyword evidence="3" id="KW-0964">Secreted</keyword>
<dbReference type="GO" id="GO:0008237">
    <property type="term" value="F:metallopeptidase activity"/>
    <property type="evidence" value="ECO:0007669"/>
    <property type="project" value="UniProtKB-KW"/>
</dbReference>
<protein>
    <submittedName>
        <fullName evidence="14">Protease</fullName>
    </submittedName>
</protein>
<dbReference type="PIRSF" id="PIRSF007519">
    <property type="entry name" value="Protease_InhA"/>
    <property type="match status" value="1"/>
</dbReference>
<comment type="cofactor">
    <cofactor evidence="1">
        <name>Zn(2+)</name>
        <dbReference type="ChEBI" id="CHEBI:29105"/>
    </cofactor>
</comment>
<accession>A0AAV2VRX6</accession>
<comment type="caution">
    <text evidence="14">The sequence shown here is derived from an EMBL/GenBank/DDBJ whole genome shotgun (WGS) entry which is preliminary data.</text>
</comment>
<keyword evidence="4 14" id="KW-0645">Protease</keyword>
<dbReference type="SUPFAM" id="SSF49299">
    <property type="entry name" value="PKD domain"/>
    <property type="match status" value="1"/>
</dbReference>
<evidence type="ECO:0000256" key="2">
    <source>
        <dbReference type="ARBA" id="ARBA00004613"/>
    </source>
</evidence>
<dbReference type="PANTHER" id="PTHR13062:SF12">
    <property type="entry name" value="ALPHA-2-MACROGLOBULIN DOMAIN-CONTAINING PROTEIN"/>
    <property type="match status" value="1"/>
</dbReference>
<evidence type="ECO:0000313" key="15">
    <source>
        <dbReference type="Proteomes" id="UP000018211"/>
    </source>
</evidence>
<dbReference type="InterPro" id="IPR000601">
    <property type="entry name" value="PKD_dom"/>
</dbReference>
<name>A0AAV2VRX6_9VIBR</name>
<dbReference type="PROSITE" id="PS50093">
    <property type="entry name" value="PKD"/>
    <property type="match status" value="1"/>
</dbReference>
<dbReference type="AlphaFoldDB" id="A0AAV2VRX6"/>
<keyword evidence="7" id="KW-0378">Hydrolase</keyword>
<evidence type="ECO:0000256" key="9">
    <source>
        <dbReference type="ARBA" id="ARBA00022837"/>
    </source>
</evidence>
<keyword evidence="5" id="KW-0479">Metal-binding</keyword>
<dbReference type="InterPro" id="IPR012300">
    <property type="entry name" value="Pept_M6_InhA"/>
</dbReference>
<dbReference type="Pfam" id="PF05547">
    <property type="entry name" value="Peptidase_M6"/>
    <property type="match status" value="1"/>
</dbReference>
<evidence type="ECO:0000256" key="12">
    <source>
        <dbReference type="SAM" id="SignalP"/>
    </source>
</evidence>